<dbReference type="Gene3D" id="1.10.10.1150">
    <property type="entry name" value="Coenzyme PQQ synthesis protein D (PqqD)"/>
    <property type="match status" value="1"/>
</dbReference>
<sequence>MNTETTTLYQVDAERVAWRTVGDEAVLLDVRNSVYFALDSWAVLLWPHLVTGATAADLTAVLAAHAPVDPERAAADVRSFLAELDTADLLNRH</sequence>
<dbReference type="Proteomes" id="UP000198937">
    <property type="component" value="Unassembled WGS sequence"/>
</dbReference>
<protein>
    <submittedName>
        <fullName evidence="1">Coenzyme PQQ synthesis protein D (PqqD)</fullName>
    </submittedName>
</protein>
<proteinExistence type="predicted"/>
<evidence type="ECO:0000313" key="1">
    <source>
        <dbReference type="EMBL" id="SCL52365.1"/>
    </source>
</evidence>
<dbReference type="InterPro" id="IPR041881">
    <property type="entry name" value="PqqD_sf"/>
</dbReference>
<organism evidence="1 2">
    <name type="scientific">Micromonospora yangpuensis</name>
    <dbReference type="NCBI Taxonomy" id="683228"/>
    <lineage>
        <taxon>Bacteria</taxon>
        <taxon>Bacillati</taxon>
        <taxon>Actinomycetota</taxon>
        <taxon>Actinomycetes</taxon>
        <taxon>Micromonosporales</taxon>
        <taxon>Micromonosporaceae</taxon>
        <taxon>Micromonospora</taxon>
    </lineage>
</organism>
<dbReference type="STRING" id="683228.GA0070617_2054"/>
<dbReference type="Pfam" id="PF05402">
    <property type="entry name" value="PqqD"/>
    <property type="match status" value="1"/>
</dbReference>
<dbReference type="AlphaFoldDB" id="A0A1C6UE40"/>
<evidence type="ECO:0000313" key="2">
    <source>
        <dbReference type="Proteomes" id="UP000198937"/>
    </source>
</evidence>
<dbReference type="RefSeq" id="WP_175440484.1">
    <property type="nucleotide sequence ID" value="NZ_BMMJ01000025.1"/>
</dbReference>
<gene>
    <name evidence="1" type="ORF">GA0070617_2054</name>
</gene>
<dbReference type="EMBL" id="FMIA01000002">
    <property type="protein sequence ID" value="SCL52365.1"/>
    <property type="molecule type" value="Genomic_DNA"/>
</dbReference>
<name>A0A1C6UE40_9ACTN</name>
<dbReference type="InterPro" id="IPR008792">
    <property type="entry name" value="PQQD"/>
</dbReference>
<keyword evidence="2" id="KW-1185">Reference proteome</keyword>
<accession>A0A1C6UE40</accession>
<reference evidence="1 2" key="1">
    <citation type="submission" date="2016-06" db="EMBL/GenBank/DDBJ databases">
        <authorList>
            <person name="Kjaerup R.B."/>
            <person name="Dalgaard T.S."/>
            <person name="Juul-Madsen H.R."/>
        </authorList>
    </citation>
    <scope>NUCLEOTIDE SEQUENCE [LARGE SCALE GENOMIC DNA]</scope>
    <source>
        <strain evidence="1 2">DSM 45577</strain>
    </source>
</reference>